<keyword evidence="2" id="KW-0614">Plasmid</keyword>
<evidence type="ECO:0000313" key="3">
    <source>
        <dbReference type="Proteomes" id="UP000029482"/>
    </source>
</evidence>
<organism evidence="2 3">
    <name type="scientific">Streptomyces glaucescens</name>
    <dbReference type="NCBI Taxonomy" id="1907"/>
    <lineage>
        <taxon>Bacteria</taxon>
        <taxon>Bacillati</taxon>
        <taxon>Actinomycetota</taxon>
        <taxon>Actinomycetes</taxon>
        <taxon>Kitasatosporales</taxon>
        <taxon>Streptomycetaceae</taxon>
        <taxon>Streptomyces</taxon>
    </lineage>
</organism>
<gene>
    <name evidence="2" type="ORF">SGLAU_32740</name>
</gene>
<protein>
    <submittedName>
        <fullName evidence="2">Uncharacterized protein</fullName>
    </submittedName>
</protein>
<feature type="region of interest" description="Disordered" evidence="1">
    <location>
        <begin position="26"/>
        <end position="85"/>
    </location>
</feature>
<dbReference type="KEGG" id="sgu:SGLAU_32740"/>
<dbReference type="AlphaFoldDB" id="A0A089XMN7"/>
<proteinExistence type="predicted"/>
<feature type="compositionally biased region" description="Polar residues" evidence="1">
    <location>
        <begin position="55"/>
        <end position="65"/>
    </location>
</feature>
<geneLocation type="plasmid" evidence="2 3">
    <name>pSglau1</name>
</geneLocation>
<dbReference type="Proteomes" id="UP000029482">
    <property type="component" value="Plasmid pSglau1"/>
</dbReference>
<accession>A0A089XMN7</accession>
<reference evidence="3" key="1">
    <citation type="journal article" date="2015" name="J. Biotechnol.">
        <title>Complete genome sequence of the actinobacterium Streptomyces glaucescens GLA.O (DSM 40922) consisting of a linear chromosome and one linear plasmid.</title>
        <authorList>
            <person name="Ortseifen V."/>
            <person name="Winkler A."/>
            <person name="Albersmeier A."/>
            <person name="Wendler S."/>
            <person name="Puhler A."/>
            <person name="Kalinowski J."/>
            <person name="Ruckert C."/>
        </authorList>
    </citation>
    <scope>NUCLEOTIDE SEQUENCE [LARGE SCALE GENOMIC DNA]</scope>
    <source>
        <strain evidence="3">DSM 40922 / GLA O</strain>
        <plasmid evidence="3">pSglau1</plasmid>
    </source>
</reference>
<dbReference type="EMBL" id="CP009439">
    <property type="protein sequence ID" value="AIS02480.1"/>
    <property type="molecule type" value="Genomic_DNA"/>
</dbReference>
<sequence>MLRESARCTCATSIPMADVCLSKLRRPVRPDDTPSFSPSSNPHHAPATACKTATRDSSTGTFTPRTTHRACDQMGKGQPRVVPAG</sequence>
<keyword evidence="3" id="KW-1185">Reference proteome</keyword>
<name>A0A089XMN7_STRGA</name>
<dbReference type="HOGENOM" id="CLU_2511241_0_0_11"/>
<evidence type="ECO:0000256" key="1">
    <source>
        <dbReference type="SAM" id="MobiDB-lite"/>
    </source>
</evidence>
<evidence type="ECO:0000313" key="2">
    <source>
        <dbReference type="EMBL" id="AIS02480.1"/>
    </source>
</evidence>